<sequence length="258" mass="29526">MAQQLVKNRKISDDIVERLEQMILEGIFATGTRLPAERKLAEQFGVSRPSLREALKKLAAKGLITSKQGGGNYVAESVGQLFKDPILNLYEEYPDAQRDLLEFRHTLEASSAYYAAQRATALDLQRLKKAFEAIEKRYLDKNSTQQQEAEADANFHLVIAETSHNMVLLQIMRMLCELVKQNIITSIFGLHAYSKEARDNLMQQHRALYEAIKNGEPEQAKLAASMHIDYVRTIWDKMAQEQKRMAQSARRERLGEKE</sequence>
<evidence type="ECO:0000256" key="4">
    <source>
        <dbReference type="ARBA" id="ARBA00023163"/>
    </source>
</evidence>
<dbReference type="AlphaFoldDB" id="A0A974NH43"/>
<evidence type="ECO:0000256" key="2">
    <source>
        <dbReference type="ARBA" id="ARBA00023015"/>
    </source>
</evidence>
<dbReference type="Gene3D" id="1.10.10.10">
    <property type="entry name" value="Winged helix-like DNA-binding domain superfamily/Winged helix DNA-binding domain"/>
    <property type="match status" value="1"/>
</dbReference>
<feature type="domain" description="HTH gntR-type" evidence="7">
    <location>
        <begin position="9"/>
        <end position="77"/>
    </location>
</feature>
<evidence type="ECO:0000256" key="3">
    <source>
        <dbReference type="ARBA" id="ARBA00023125"/>
    </source>
</evidence>
<keyword evidence="4" id="KW-0804">Transcription</keyword>
<keyword evidence="3" id="KW-0238">DNA-binding</keyword>
<dbReference type="KEGG" id="eaz:JHT90_04740"/>
<comment type="function">
    <text evidence="5">Transcriptional repressor for the pyruvate dehydrogenase complex genes aceEF and lpd.</text>
</comment>
<dbReference type="RefSeq" id="WP_201094738.1">
    <property type="nucleotide sequence ID" value="NZ_CP067393.1"/>
</dbReference>
<dbReference type="SUPFAM" id="SSF46785">
    <property type="entry name" value="Winged helix' DNA-binding domain"/>
    <property type="match status" value="1"/>
</dbReference>
<dbReference type="SUPFAM" id="SSF48008">
    <property type="entry name" value="GntR ligand-binding domain-like"/>
    <property type="match status" value="1"/>
</dbReference>
<organism evidence="8 9">
    <name type="scientific">Entomomonas asaccharolytica</name>
    <dbReference type="NCBI Taxonomy" id="2785331"/>
    <lineage>
        <taxon>Bacteria</taxon>
        <taxon>Pseudomonadati</taxon>
        <taxon>Pseudomonadota</taxon>
        <taxon>Gammaproteobacteria</taxon>
        <taxon>Pseudomonadales</taxon>
        <taxon>Pseudomonadaceae</taxon>
        <taxon>Entomomonas</taxon>
    </lineage>
</organism>
<dbReference type="PANTHER" id="PTHR43537:SF34">
    <property type="entry name" value="PYRUVATE DEHYDROGENASE COMPLEX REPRESSOR"/>
    <property type="match status" value="1"/>
</dbReference>
<dbReference type="Gene3D" id="1.20.120.530">
    <property type="entry name" value="GntR ligand-binding domain-like"/>
    <property type="match status" value="1"/>
</dbReference>
<evidence type="ECO:0000313" key="9">
    <source>
        <dbReference type="Proteomes" id="UP000595278"/>
    </source>
</evidence>
<evidence type="ECO:0000259" key="7">
    <source>
        <dbReference type="PROSITE" id="PS50949"/>
    </source>
</evidence>
<dbReference type="SMART" id="SM00895">
    <property type="entry name" value="FCD"/>
    <property type="match status" value="1"/>
</dbReference>
<dbReference type="Pfam" id="PF00392">
    <property type="entry name" value="GntR"/>
    <property type="match status" value="1"/>
</dbReference>
<dbReference type="Pfam" id="PF07729">
    <property type="entry name" value="FCD"/>
    <property type="match status" value="1"/>
</dbReference>
<dbReference type="PANTHER" id="PTHR43537">
    <property type="entry name" value="TRANSCRIPTIONAL REGULATOR, GNTR FAMILY"/>
    <property type="match status" value="1"/>
</dbReference>
<dbReference type="GO" id="GO:0003677">
    <property type="term" value="F:DNA binding"/>
    <property type="evidence" value="ECO:0007669"/>
    <property type="project" value="UniProtKB-KW"/>
</dbReference>
<dbReference type="InterPro" id="IPR036388">
    <property type="entry name" value="WH-like_DNA-bd_sf"/>
</dbReference>
<name>A0A974NH43_9GAMM</name>
<dbReference type="CDD" id="cd07377">
    <property type="entry name" value="WHTH_GntR"/>
    <property type="match status" value="1"/>
</dbReference>
<dbReference type="SMART" id="SM00345">
    <property type="entry name" value="HTH_GNTR"/>
    <property type="match status" value="1"/>
</dbReference>
<evidence type="ECO:0000256" key="1">
    <source>
        <dbReference type="ARBA" id="ARBA00022491"/>
    </source>
</evidence>
<dbReference type="PRINTS" id="PR00035">
    <property type="entry name" value="HTHGNTR"/>
</dbReference>
<dbReference type="InterPro" id="IPR036390">
    <property type="entry name" value="WH_DNA-bd_sf"/>
</dbReference>
<dbReference type="InterPro" id="IPR008920">
    <property type="entry name" value="TF_FadR/GntR_C"/>
</dbReference>
<evidence type="ECO:0000256" key="5">
    <source>
        <dbReference type="ARBA" id="ARBA00037357"/>
    </source>
</evidence>
<dbReference type="GO" id="GO:0003700">
    <property type="term" value="F:DNA-binding transcription factor activity"/>
    <property type="evidence" value="ECO:0007669"/>
    <property type="project" value="InterPro"/>
</dbReference>
<gene>
    <name evidence="8" type="ORF">JHT90_04740</name>
</gene>
<keyword evidence="9" id="KW-1185">Reference proteome</keyword>
<dbReference type="PROSITE" id="PS50949">
    <property type="entry name" value="HTH_GNTR"/>
    <property type="match status" value="1"/>
</dbReference>
<reference evidence="8 9" key="1">
    <citation type="submission" date="2021-01" db="EMBL/GenBank/DDBJ databases">
        <title>Entomomonas sp. F2A isolated from a house cricket (Acheta domesticus).</title>
        <authorList>
            <person name="Spergser J."/>
            <person name="Busse H.-J."/>
        </authorList>
    </citation>
    <scope>NUCLEOTIDE SEQUENCE [LARGE SCALE GENOMIC DNA]</scope>
    <source>
        <strain evidence="8 9">F2A</strain>
    </source>
</reference>
<accession>A0A974NH43</accession>
<protein>
    <recommendedName>
        <fullName evidence="6">Pyruvate dehydrogenase complex repressor</fullName>
    </recommendedName>
</protein>
<dbReference type="Proteomes" id="UP000595278">
    <property type="component" value="Chromosome"/>
</dbReference>
<evidence type="ECO:0000256" key="6">
    <source>
        <dbReference type="ARBA" id="ARBA00039592"/>
    </source>
</evidence>
<keyword evidence="2" id="KW-0805">Transcription regulation</keyword>
<evidence type="ECO:0000313" key="8">
    <source>
        <dbReference type="EMBL" id="QQP86548.1"/>
    </source>
</evidence>
<dbReference type="EMBL" id="CP067393">
    <property type="protein sequence ID" value="QQP86548.1"/>
    <property type="molecule type" value="Genomic_DNA"/>
</dbReference>
<dbReference type="InterPro" id="IPR011711">
    <property type="entry name" value="GntR_C"/>
</dbReference>
<proteinExistence type="predicted"/>
<dbReference type="InterPro" id="IPR000524">
    <property type="entry name" value="Tscrpt_reg_HTH_GntR"/>
</dbReference>
<keyword evidence="1" id="KW-0678">Repressor</keyword>